<dbReference type="AlphaFoldDB" id="A0A5B7FRE8"/>
<proteinExistence type="predicted"/>
<organism evidence="1 2">
    <name type="scientific">Portunus trituberculatus</name>
    <name type="common">Swimming crab</name>
    <name type="synonym">Neptunus trituberculatus</name>
    <dbReference type="NCBI Taxonomy" id="210409"/>
    <lineage>
        <taxon>Eukaryota</taxon>
        <taxon>Metazoa</taxon>
        <taxon>Ecdysozoa</taxon>
        <taxon>Arthropoda</taxon>
        <taxon>Crustacea</taxon>
        <taxon>Multicrustacea</taxon>
        <taxon>Malacostraca</taxon>
        <taxon>Eumalacostraca</taxon>
        <taxon>Eucarida</taxon>
        <taxon>Decapoda</taxon>
        <taxon>Pleocyemata</taxon>
        <taxon>Brachyura</taxon>
        <taxon>Eubrachyura</taxon>
        <taxon>Portunoidea</taxon>
        <taxon>Portunidae</taxon>
        <taxon>Portuninae</taxon>
        <taxon>Portunus</taxon>
    </lineage>
</organism>
<protein>
    <submittedName>
        <fullName evidence="1">Uncharacterized protein</fullName>
    </submittedName>
</protein>
<evidence type="ECO:0000313" key="1">
    <source>
        <dbReference type="EMBL" id="MPC46944.1"/>
    </source>
</evidence>
<dbReference type="EMBL" id="VSRR010007461">
    <property type="protein sequence ID" value="MPC46944.1"/>
    <property type="molecule type" value="Genomic_DNA"/>
</dbReference>
<evidence type="ECO:0000313" key="2">
    <source>
        <dbReference type="Proteomes" id="UP000324222"/>
    </source>
</evidence>
<gene>
    <name evidence="1" type="ORF">E2C01_040676</name>
</gene>
<name>A0A5B7FRE8_PORTR</name>
<keyword evidence="2" id="KW-1185">Reference proteome</keyword>
<comment type="caution">
    <text evidence="1">The sequence shown here is derived from an EMBL/GenBank/DDBJ whole genome shotgun (WGS) entry which is preliminary data.</text>
</comment>
<sequence length="70" mass="8199">MVILNDERIENPYWARNPQISPPPVPPRVLIAKELHKTQTTQHRREMVASHHALLKENKPDPKFQDLKSI</sequence>
<dbReference type="Proteomes" id="UP000324222">
    <property type="component" value="Unassembled WGS sequence"/>
</dbReference>
<accession>A0A5B7FRE8</accession>
<reference evidence="1 2" key="1">
    <citation type="submission" date="2019-05" db="EMBL/GenBank/DDBJ databases">
        <title>Another draft genome of Portunus trituberculatus and its Hox gene families provides insights of decapod evolution.</title>
        <authorList>
            <person name="Jeong J.-H."/>
            <person name="Song I."/>
            <person name="Kim S."/>
            <person name="Choi T."/>
            <person name="Kim D."/>
            <person name="Ryu S."/>
            <person name="Kim W."/>
        </authorList>
    </citation>
    <scope>NUCLEOTIDE SEQUENCE [LARGE SCALE GENOMIC DNA]</scope>
    <source>
        <tissue evidence="1">Muscle</tissue>
    </source>
</reference>